<keyword evidence="5 6" id="KW-0539">Nucleus</keyword>
<evidence type="ECO:0000256" key="6">
    <source>
        <dbReference type="RuleBase" id="RU364039"/>
    </source>
</evidence>
<dbReference type="Pfam" id="PF00466">
    <property type="entry name" value="Ribosomal_L10"/>
    <property type="match status" value="1"/>
</dbReference>
<comment type="similarity">
    <text evidence="2 6">Belongs to the universal ribosomal protein uL10 family.</text>
</comment>
<reference evidence="8 9" key="1">
    <citation type="journal article" date="2018" name="MBio">
        <title>Comparative Genomics Reveals the Core Gene Toolbox for the Fungus-Insect Symbiosis.</title>
        <authorList>
            <person name="Wang Y."/>
            <person name="Stata M."/>
            <person name="Wang W."/>
            <person name="Stajich J.E."/>
            <person name="White M.M."/>
            <person name="Moncalvo J.M."/>
        </authorList>
    </citation>
    <scope>NUCLEOTIDE SEQUENCE [LARGE SCALE GENOMIC DNA]</scope>
    <source>
        <strain evidence="8 9">SWE-8-4</strain>
    </source>
</reference>
<evidence type="ECO:0000256" key="3">
    <source>
        <dbReference type="ARBA" id="ARBA00011117"/>
    </source>
</evidence>
<dbReference type="SUPFAM" id="SSF160369">
    <property type="entry name" value="Ribosomal protein L10-like"/>
    <property type="match status" value="1"/>
</dbReference>
<dbReference type="InterPro" id="IPR001790">
    <property type="entry name" value="Ribosomal_uL10"/>
</dbReference>
<evidence type="ECO:0000313" key="9">
    <source>
        <dbReference type="Proteomes" id="UP000245383"/>
    </source>
</evidence>
<dbReference type="GO" id="GO:0003723">
    <property type="term" value="F:RNA binding"/>
    <property type="evidence" value="ECO:0007669"/>
    <property type="project" value="TreeGrafter"/>
</dbReference>
<evidence type="ECO:0000313" key="8">
    <source>
        <dbReference type="EMBL" id="PVU96547.1"/>
    </source>
</evidence>
<dbReference type="AlphaFoldDB" id="A0A2T9YW32"/>
<dbReference type="InterPro" id="IPR040637">
    <property type="entry name" value="Ribosomal_uL10-like_insert"/>
</dbReference>
<evidence type="ECO:0000259" key="7">
    <source>
        <dbReference type="Pfam" id="PF17777"/>
    </source>
</evidence>
<name>A0A2T9YW32_9FUNG</name>
<keyword evidence="4 6" id="KW-0963">Cytoplasm</keyword>
<proteinExistence type="inferred from homology"/>
<gene>
    <name evidence="8" type="ORF">BB561_001103</name>
</gene>
<dbReference type="InterPro" id="IPR051742">
    <property type="entry name" value="Ribosome_Assembly_uL10"/>
</dbReference>
<dbReference type="PANTHER" id="PTHR45841">
    <property type="entry name" value="MRNA TURNOVER PROTEIN 4 MRTO4"/>
    <property type="match status" value="1"/>
</dbReference>
<dbReference type="Proteomes" id="UP000245383">
    <property type="component" value="Unassembled WGS sequence"/>
</dbReference>
<dbReference type="InterPro" id="IPR033867">
    <property type="entry name" value="Mrt4"/>
</dbReference>
<dbReference type="InterPro" id="IPR043164">
    <property type="entry name" value="Ribosomal_uL10-like_insert_sf"/>
</dbReference>
<dbReference type="GO" id="GO:0005737">
    <property type="term" value="C:cytoplasm"/>
    <property type="evidence" value="ECO:0007669"/>
    <property type="project" value="UniProtKB-SubCell"/>
</dbReference>
<keyword evidence="6" id="KW-0690">Ribosome biogenesis</keyword>
<accession>A0A2T9YW32</accession>
<dbReference type="GO" id="GO:0000027">
    <property type="term" value="P:ribosomal large subunit assembly"/>
    <property type="evidence" value="ECO:0007669"/>
    <property type="project" value="InterPro"/>
</dbReference>
<keyword evidence="9" id="KW-1185">Reference proteome</keyword>
<dbReference type="Gene3D" id="3.30.70.1730">
    <property type="match status" value="1"/>
</dbReference>
<dbReference type="GO" id="GO:0030687">
    <property type="term" value="C:preribosome, large subunit precursor"/>
    <property type="evidence" value="ECO:0007669"/>
    <property type="project" value="TreeGrafter"/>
</dbReference>
<evidence type="ECO:0000256" key="1">
    <source>
        <dbReference type="ARBA" id="ARBA00004046"/>
    </source>
</evidence>
<comment type="subunit">
    <text evidence="3 6">Associates with the pre-60S ribosomal particle.</text>
</comment>
<organism evidence="8 9">
    <name type="scientific">Smittium simulii</name>
    <dbReference type="NCBI Taxonomy" id="133385"/>
    <lineage>
        <taxon>Eukaryota</taxon>
        <taxon>Fungi</taxon>
        <taxon>Fungi incertae sedis</taxon>
        <taxon>Zoopagomycota</taxon>
        <taxon>Kickxellomycotina</taxon>
        <taxon>Harpellomycetes</taxon>
        <taxon>Harpellales</taxon>
        <taxon>Legeriomycetaceae</taxon>
        <taxon>Smittium</taxon>
    </lineage>
</organism>
<comment type="function">
    <text evidence="1 6">Component of the ribosome assembly machinery. Nuclear paralog of the ribosomal protein P0, it binds pre-60S subunits at an early stage of assembly in the nucleolus, and is replaced by P0 in cytoplasmic pre-60S subunits and mature 80S ribosomes.</text>
</comment>
<dbReference type="Pfam" id="PF17777">
    <property type="entry name" value="RL10P_insert"/>
    <property type="match status" value="1"/>
</dbReference>
<feature type="domain" description="Large ribosomal subunit protein uL10-like insertion" evidence="7">
    <location>
        <begin position="199"/>
        <end position="253"/>
    </location>
</feature>
<comment type="caution">
    <text evidence="8">The sequence shown here is derived from an EMBL/GenBank/DDBJ whole genome shotgun (WGS) entry which is preliminary data.</text>
</comment>
<dbReference type="Gene3D" id="3.90.105.20">
    <property type="match status" value="1"/>
</dbReference>
<evidence type="ECO:0000256" key="4">
    <source>
        <dbReference type="ARBA" id="ARBA00022490"/>
    </source>
</evidence>
<comment type="subcellular location">
    <subcellularLocation>
        <location evidence="6">Cytoplasm</location>
    </subcellularLocation>
    <subcellularLocation>
        <location evidence="6">Nucleus</location>
        <location evidence="6">Nucleolus</location>
    </subcellularLocation>
</comment>
<dbReference type="FunFam" id="3.30.70.1730:FF:000005">
    <property type="entry name" value="Ribosome assembly factor mrt4"/>
    <property type="match status" value="1"/>
</dbReference>
<sequence length="275" mass="31169">MPRAKKSKLVHLTKTEAKGDALKKSLVESIHSCLDKYEYVYAFSVENMRNNLIKKVRTQLANSKFFYGKSRVMAIAFGKDSASEYKENSHLISEHLAGGLGVLFTNETPEHIKAFFESFEELDYSRTGSISTKTIVLKRGELVKGYDFYKRYIETSDNDDTADMSLDNDFEDSADLIPDIPQMVDFDNIELENSDGIENQVETFPPNMEPQLRALGLPTHLVKGHVVLYSDYTLCIKGKVLTAQQAQIIKLFGAKLATFKIIPKCYWHKGSLQML</sequence>
<dbReference type="GO" id="GO:0000956">
    <property type="term" value="P:nuclear-transcribed mRNA catabolic process"/>
    <property type="evidence" value="ECO:0007669"/>
    <property type="project" value="TreeGrafter"/>
</dbReference>
<dbReference type="STRING" id="133385.A0A2T9YW32"/>
<evidence type="ECO:0000256" key="2">
    <source>
        <dbReference type="ARBA" id="ARBA00008889"/>
    </source>
</evidence>
<dbReference type="GO" id="GO:0006364">
    <property type="term" value="P:rRNA processing"/>
    <property type="evidence" value="ECO:0007669"/>
    <property type="project" value="TreeGrafter"/>
</dbReference>
<dbReference type="GO" id="GO:0005730">
    <property type="term" value="C:nucleolus"/>
    <property type="evidence" value="ECO:0007669"/>
    <property type="project" value="UniProtKB-SubCell"/>
</dbReference>
<dbReference type="InterPro" id="IPR043141">
    <property type="entry name" value="Ribosomal_uL10-like_sf"/>
</dbReference>
<evidence type="ECO:0000256" key="5">
    <source>
        <dbReference type="ARBA" id="ARBA00023242"/>
    </source>
</evidence>
<dbReference type="OrthoDB" id="10262308at2759"/>
<dbReference type="CDD" id="cd05796">
    <property type="entry name" value="Ribosomal_P0_like"/>
    <property type="match status" value="1"/>
</dbReference>
<dbReference type="EMBL" id="MBFR01000029">
    <property type="protein sequence ID" value="PVU96547.1"/>
    <property type="molecule type" value="Genomic_DNA"/>
</dbReference>
<dbReference type="PANTHER" id="PTHR45841:SF1">
    <property type="entry name" value="MRNA TURNOVER PROTEIN 4 HOMOLOG"/>
    <property type="match status" value="1"/>
</dbReference>
<protein>
    <recommendedName>
        <fullName evidence="6">Ribosome assembly factor mrt4</fullName>
    </recommendedName>
</protein>